<evidence type="ECO:0000256" key="4">
    <source>
        <dbReference type="ARBA" id="ARBA00022723"/>
    </source>
</evidence>
<proteinExistence type="predicted"/>
<keyword evidence="5" id="KW-0560">Oxidoreductase</keyword>
<evidence type="ECO:0000256" key="1">
    <source>
        <dbReference type="ARBA" id="ARBA00001971"/>
    </source>
</evidence>
<dbReference type="Gene3D" id="1.10.630.10">
    <property type="entry name" value="Cytochrome P450"/>
    <property type="match status" value="2"/>
</dbReference>
<dbReference type="InterPro" id="IPR050121">
    <property type="entry name" value="Cytochrome_P450_monoxygenase"/>
</dbReference>
<dbReference type="Pfam" id="PF00067">
    <property type="entry name" value="p450"/>
    <property type="match status" value="2"/>
</dbReference>
<dbReference type="InterPro" id="IPR002401">
    <property type="entry name" value="Cyt_P450_E_grp-I"/>
</dbReference>
<dbReference type="PRINTS" id="PR00463">
    <property type="entry name" value="EP450I"/>
</dbReference>
<evidence type="ECO:0000256" key="2">
    <source>
        <dbReference type="ARBA" id="ARBA00005179"/>
    </source>
</evidence>
<organism evidence="8 9">
    <name type="scientific">Paraconiothyrium brasiliense</name>
    <dbReference type="NCBI Taxonomy" id="300254"/>
    <lineage>
        <taxon>Eukaryota</taxon>
        <taxon>Fungi</taxon>
        <taxon>Dikarya</taxon>
        <taxon>Ascomycota</taxon>
        <taxon>Pezizomycotina</taxon>
        <taxon>Dothideomycetes</taxon>
        <taxon>Pleosporomycetidae</taxon>
        <taxon>Pleosporales</taxon>
        <taxon>Massarineae</taxon>
        <taxon>Didymosphaeriaceae</taxon>
        <taxon>Paraconiothyrium</taxon>
    </lineage>
</organism>
<keyword evidence="4" id="KW-0479">Metal-binding</keyword>
<protein>
    <recommendedName>
        <fullName evidence="10">Cytochrome P450</fullName>
    </recommendedName>
</protein>
<accession>A0ABR3RB03</accession>
<keyword evidence="9" id="KW-1185">Reference proteome</keyword>
<evidence type="ECO:0000313" key="8">
    <source>
        <dbReference type="EMBL" id="KAL1601606.1"/>
    </source>
</evidence>
<comment type="pathway">
    <text evidence="2">Secondary metabolite biosynthesis.</text>
</comment>
<dbReference type="InterPro" id="IPR036396">
    <property type="entry name" value="Cyt_P450_sf"/>
</dbReference>
<sequence>MPERFLDLFRPSTAFGLKLLGSTLYFITGRNNIAKIRKYPDIITDAGVQAFCLTRVFGMAQKAVDMYNKDDSSFYPKPIVTSTIKPNNRIDYHTHANFLKMLNGEGLNDLFKRWHVSFCRRLEVLQIGTGWFEGQDLEDFWTMHLTAALNESMSGPVLERVNPKFTREFVDYLPYVHKLMMGLPKWSMPRAYALRDSLIRDVKTWHDLAREHFTQSEVEDGGGADRWWGLAAMRERQDILKKVDDWDQDSIACSDFGLLWGANVNVHTAAIWMIIEIFRDPDLLIRVRSELDTVTESPESHCRWIEKLMELPLLQSIYAEVLRLRVDVQTVFRNNRDDIRVNEWVFPKKSLLLVPTRPAHRDEDYWNTRRGKYPLDRFWSDRFLAYAGDAESGPSKHNNRRHEPIKDEHAISKAKPRFVTSGTSDSWIPYGPTAPNHSFLFGHLLYLKSILDRHPKDAHYQFGFAAIARERFADEGAFYMDLWPMSGLFLTVVSPKIATEITQTNPKLTSDRPELLRRFLKPITGGLTIFDLDEKDWKPWRAVFNKGFHSERMYGLVPNMVEEVQVFAGALRDHAERGELCFLDPITLRFTIDMIGRSVMNASLHAQTGFNELADGMLSQIRWHNPNAEINPFSHFNFVRAFVHWKNRRQMDRYIGAELDRRFQEYKSNSESNASKSVIDLALQEYLKGSEKLPDKLDPNFRAFAIRQIKLFIFAGYDSTGSTICYCFHLLSQHPKILQTLREEHDRVLGSDPAAAASRLAEEPRIVNNLPYTLAVIKEVLRLFPPAGTTRAGKPGVSVTDDAGNTLPTDDAILWVLHVEMHNSPNYWVQADEFLPERWLAAPGEELHPPPGAWRPFELGPRNCIGQALVLIELRVILASLVREFDIVPAYDEWDKRHPTKGVKLLRGNRAYQVEQGAAHPVNGYPCWIKLAER</sequence>
<comment type="cofactor">
    <cofactor evidence="1">
        <name>heme</name>
        <dbReference type="ChEBI" id="CHEBI:30413"/>
    </cofactor>
</comment>
<dbReference type="PANTHER" id="PTHR24305">
    <property type="entry name" value="CYTOCHROME P450"/>
    <property type="match status" value="1"/>
</dbReference>
<dbReference type="SUPFAM" id="SSF48264">
    <property type="entry name" value="Cytochrome P450"/>
    <property type="match status" value="2"/>
</dbReference>
<dbReference type="CDD" id="cd11051">
    <property type="entry name" value="CYP59-like"/>
    <property type="match status" value="1"/>
</dbReference>
<evidence type="ECO:0000256" key="6">
    <source>
        <dbReference type="ARBA" id="ARBA00023004"/>
    </source>
</evidence>
<dbReference type="EMBL" id="JAKJXO020000008">
    <property type="protein sequence ID" value="KAL1601606.1"/>
    <property type="molecule type" value="Genomic_DNA"/>
</dbReference>
<evidence type="ECO:0000256" key="5">
    <source>
        <dbReference type="ARBA" id="ARBA00023002"/>
    </source>
</evidence>
<evidence type="ECO:0000256" key="7">
    <source>
        <dbReference type="ARBA" id="ARBA00023033"/>
    </source>
</evidence>
<name>A0ABR3RB03_9PLEO</name>
<keyword evidence="7" id="KW-0503">Monooxygenase</keyword>
<dbReference type="Proteomes" id="UP001521785">
    <property type="component" value="Unassembled WGS sequence"/>
</dbReference>
<reference evidence="8 9" key="1">
    <citation type="submission" date="2024-02" db="EMBL/GenBank/DDBJ databases">
        <title>De novo assembly and annotation of 12 fungi associated with fruit tree decline syndrome in Ontario, Canada.</title>
        <authorList>
            <person name="Sulman M."/>
            <person name="Ellouze W."/>
            <person name="Ilyukhin E."/>
        </authorList>
    </citation>
    <scope>NUCLEOTIDE SEQUENCE [LARGE SCALE GENOMIC DNA]</scope>
    <source>
        <strain evidence="8 9">M42-189</strain>
    </source>
</reference>
<dbReference type="PANTHER" id="PTHR24305:SF107">
    <property type="entry name" value="P450, PUTATIVE (EUROFUNG)-RELATED"/>
    <property type="match status" value="1"/>
</dbReference>
<keyword evidence="3" id="KW-0349">Heme</keyword>
<comment type="caution">
    <text evidence="8">The sequence shown here is derived from an EMBL/GenBank/DDBJ whole genome shotgun (WGS) entry which is preliminary data.</text>
</comment>
<dbReference type="PRINTS" id="PR00385">
    <property type="entry name" value="P450"/>
</dbReference>
<gene>
    <name evidence="8" type="ORF">SLS60_006521</name>
</gene>
<keyword evidence="6" id="KW-0408">Iron</keyword>
<evidence type="ECO:0000256" key="3">
    <source>
        <dbReference type="ARBA" id="ARBA00022617"/>
    </source>
</evidence>
<evidence type="ECO:0000313" key="9">
    <source>
        <dbReference type="Proteomes" id="UP001521785"/>
    </source>
</evidence>
<dbReference type="InterPro" id="IPR001128">
    <property type="entry name" value="Cyt_P450"/>
</dbReference>
<evidence type="ECO:0008006" key="10">
    <source>
        <dbReference type="Google" id="ProtNLM"/>
    </source>
</evidence>